<feature type="compositionally biased region" description="Basic and acidic residues" evidence="3">
    <location>
        <begin position="159"/>
        <end position="168"/>
    </location>
</feature>
<dbReference type="Pfam" id="PF00046">
    <property type="entry name" value="Homeodomain"/>
    <property type="match status" value="1"/>
</dbReference>
<dbReference type="InterPro" id="IPR001356">
    <property type="entry name" value="HD"/>
</dbReference>
<evidence type="ECO:0000313" key="5">
    <source>
        <dbReference type="Proteomes" id="UP001652642"/>
    </source>
</evidence>
<keyword evidence="1 2" id="KW-0539">Nucleus</keyword>
<dbReference type="CDD" id="cd00086">
    <property type="entry name" value="homeodomain"/>
    <property type="match status" value="1"/>
</dbReference>
<dbReference type="InterPro" id="IPR042223">
    <property type="entry name" value="SEBOX"/>
</dbReference>
<organism evidence="5 6">
    <name type="scientific">Pogona vitticeps</name>
    <name type="common">central bearded dragon</name>
    <dbReference type="NCBI Taxonomy" id="103695"/>
    <lineage>
        <taxon>Eukaryota</taxon>
        <taxon>Metazoa</taxon>
        <taxon>Chordata</taxon>
        <taxon>Craniata</taxon>
        <taxon>Vertebrata</taxon>
        <taxon>Euteleostomi</taxon>
        <taxon>Lepidosauria</taxon>
        <taxon>Squamata</taxon>
        <taxon>Bifurcata</taxon>
        <taxon>Unidentata</taxon>
        <taxon>Episquamata</taxon>
        <taxon>Toxicofera</taxon>
        <taxon>Iguania</taxon>
        <taxon>Acrodonta</taxon>
        <taxon>Agamidae</taxon>
        <taxon>Amphibolurinae</taxon>
        <taxon>Pogona</taxon>
    </lineage>
</organism>
<feature type="region of interest" description="Disordered" evidence="3">
    <location>
        <begin position="112"/>
        <end position="185"/>
    </location>
</feature>
<name>A0ABM5EP03_9SAUR</name>
<reference evidence="6" key="1">
    <citation type="submission" date="2025-08" db="UniProtKB">
        <authorList>
            <consortium name="RefSeq"/>
        </authorList>
    </citation>
    <scope>IDENTIFICATION</scope>
</reference>
<evidence type="ECO:0000256" key="1">
    <source>
        <dbReference type="PROSITE-ProRule" id="PRU00108"/>
    </source>
</evidence>
<dbReference type="InterPro" id="IPR009057">
    <property type="entry name" value="Homeodomain-like_sf"/>
</dbReference>
<feature type="compositionally biased region" description="Low complexity" evidence="3">
    <location>
        <begin position="126"/>
        <end position="138"/>
    </location>
</feature>
<gene>
    <name evidence="6" type="primary">SEBOX</name>
</gene>
<dbReference type="PANTHER" id="PTHR47777">
    <property type="entry name" value="HOMEOBOX PROTEIN SEBOX"/>
    <property type="match status" value="1"/>
</dbReference>
<evidence type="ECO:0000313" key="6">
    <source>
        <dbReference type="RefSeq" id="XP_072834889.1"/>
    </source>
</evidence>
<dbReference type="RefSeq" id="XP_072834889.1">
    <property type="nucleotide sequence ID" value="XM_072978788.1"/>
</dbReference>
<accession>A0ABM5EP03</accession>
<dbReference type="SMART" id="SM00389">
    <property type="entry name" value="HOX"/>
    <property type="match status" value="1"/>
</dbReference>
<keyword evidence="5" id="KW-1185">Reference proteome</keyword>
<feature type="compositionally biased region" description="Pro residues" evidence="3">
    <location>
        <begin position="139"/>
        <end position="150"/>
    </location>
</feature>
<dbReference type="GeneID" id="110084256"/>
<comment type="subcellular location">
    <subcellularLocation>
        <location evidence="1 2">Nucleus</location>
    </subcellularLocation>
</comment>
<proteinExistence type="predicted"/>
<protein>
    <submittedName>
        <fullName evidence="6">Homeobox protein SEBOX</fullName>
    </submittedName>
</protein>
<dbReference type="Gene3D" id="1.10.10.60">
    <property type="entry name" value="Homeodomain-like"/>
    <property type="match status" value="1"/>
</dbReference>
<evidence type="ECO:0000256" key="3">
    <source>
        <dbReference type="SAM" id="MobiDB-lite"/>
    </source>
</evidence>
<dbReference type="PANTHER" id="PTHR47777:SF1">
    <property type="entry name" value="HOMEOBOX PROTEIN SEBOX"/>
    <property type="match status" value="1"/>
</dbReference>
<sequence length="233" mass="24042">MGTAEQGRFFRAPPPLARGPFPDGAAALGLDQPRGGAGREPVGGGCCSCPAAAAGPRKRKRTTFSRGQLSELERVFAALPYPDIGTRERLAQLTQLPEAKIQVWFQNRRARRIKSSSSSSGGGSHGSAAARRVSAVSKPPRPVPPAPPSPGIRGSVPSGREESPEPPHRWPAGSLQEGEAGDPEAGVAVAATTRAWTALSGCWEALPAAAPTSLGSISELIYSAALVANLGEV</sequence>
<feature type="DNA-binding region" description="Homeobox" evidence="1">
    <location>
        <begin position="57"/>
        <end position="116"/>
    </location>
</feature>
<dbReference type="PROSITE" id="PS50071">
    <property type="entry name" value="HOMEOBOX_2"/>
    <property type="match status" value="1"/>
</dbReference>
<keyword evidence="1 2" id="KW-0371">Homeobox</keyword>
<evidence type="ECO:0000259" key="4">
    <source>
        <dbReference type="PROSITE" id="PS50071"/>
    </source>
</evidence>
<dbReference type="SUPFAM" id="SSF46689">
    <property type="entry name" value="Homeodomain-like"/>
    <property type="match status" value="1"/>
</dbReference>
<feature type="region of interest" description="Disordered" evidence="3">
    <location>
        <begin position="1"/>
        <end position="43"/>
    </location>
</feature>
<evidence type="ECO:0000256" key="2">
    <source>
        <dbReference type="RuleBase" id="RU000682"/>
    </source>
</evidence>
<dbReference type="Proteomes" id="UP001652642">
    <property type="component" value="Chromosome 7"/>
</dbReference>
<feature type="domain" description="Homeobox" evidence="4">
    <location>
        <begin position="55"/>
        <end position="115"/>
    </location>
</feature>
<dbReference type="GO" id="GO:0003677">
    <property type="term" value="F:DNA binding"/>
    <property type="evidence" value="ECO:0007669"/>
    <property type="project" value="UniProtKB-KW"/>
</dbReference>
<keyword evidence="1 2" id="KW-0238">DNA-binding</keyword>